<dbReference type="EMBL" id="LQZQ01000023">
    <property type="protein sequence ID" value="KYG76250.1"/>
    <property type="molecule type" value="Genomic_DNA"/>
</dbReference>
<evidence type="ECO:0000313" key="3">
    <source>
        <dbReference type="Proteomes" id="UP000075583"/>
    </source>
</evidence>
<evidence type="ECO:0000256" key="1">
    <source>
        <dbReference type="SAM" id="Phobius"/>
    </source>
</evidence>
<dbReference type="RefSeq" id="WP_062591328.1">
    <property type="nucleotide sequence ID" value="NZ_LQZQ01000023.1"/>
</dbReference>
<keyword evidence="1" id="KW-0812">Transmembrane</keyword>
<sequence length="421" mass="47840">MLQNLKQQLWKHRSYAYFTGFRYLEFGLLSLCFFFVAHRSGPEEYGNAARSFLTITYSAFFVLGVNQLMVKKFAIYEEEWQKSYISTYNLLYNMAFAAVGFGLTLLLIDQEYKYYVACIVALKLVVESFVSLKRVYQEKLQINLIYLTNASLLTALYFGTQGATVHDFFKYWAIGLSLSVLTGVMLTLKYDLWKNLFKVSFYRFVSANLIDFLKNGATLAIISAFTPLIGTSDKYFLSYSSFDKELLGNMQLADNVAAVVAMGLGPVAFIITPILIGKLSKGQLSVKHFYTQGYKVYTLIILGFCGLLLLTSPVLLSLFSDFDQLLFPLAVYLITRSIVAALFMGSVVSMAFSKEYLYLKQILIVVVGYLLLQWGAFLLVDEKHQLFYLLPVAGLVAAVLMHVMIYRSYRVNDVFEKKEVV</sequence>
<evidence type="ECO:0008006" key="4">
    <source>
        <dbReference type="Google" id="ProtNLM"/>
    </source>
</evidence>
<keyword evidence="3" id="KW-1185">Reference proteome</keyword>
<name>A0A150XC36_ROSEK</name>
<comment type="caution">
    <text evidence="2">The sequence shown here is derived from an EMBL/GenBank/DDBJ whole genome shotgun (WGS) entry which is preliminary data.</text>
</comment>
<feature type="transmembrane region" description="Helical" evidence="1">
    <location>
        <begin position="49"/>
        <end position="69"/>
    </location>
</feature>
<keyword evidence="1" id="KW-0472">Membrane</keyword>
<gene>
    <name evidence="2" type="ORF">MB14_03100</name>
</gene>
<dbReference type="STRING" id="279360.MB14_03100"/>
<dbReference type="Proteomes" id="UP000075583">
    <property type="component" value="Unassembled WGS sequence"/>
</dbReference>
<dbReference type="AlphaFoldDB" id="A0A150XC36"/>
<feature type="transmembrane region" description="Helical" evidence="1">
    <location>
        <begin position="256"/>
        <end position="276"/>
    </location>
</feature>
<feature type="transmembrane region" description="Helical" evidence="1">
    <location>
        <begin position="90"/>
        <end position="108"/>
    </location>
</feature>
<organism evidence="2 3">
    <name type="scientific">Roseivirga ehrenbergii (strain DSM 102268 / JCM 13514 / KCTC 12282 / NCIMB 14502 / KMM 6017)</name>
    <dbReference type="NCBI Taxonomy" id="279360"/>
    <lineage>
        <taxon>Bacteria</taxon>
        <taxon>Pseudomonadati</taxon>
        <taxon>Bacteroidota</taxon>
        <taxon>Cytophagia</taxon>
        <taxon>Cytophagales</taxon>
        <taxon>Roseivirgaceae</taxon>
        <taxon>Roseivirga</taxon>
    </lineage>
</organism>
<feature type="transmembrane region" description="Helical" evidence="1">
    <location>
        <begin position="325"/>
        <end position="350"/>
    </location>
</feature>
<feature type="transmembrane region" description="Helical" evidence="1">
    <location>
        <begin position="362"/>
        <end position="380"/>
    </location>
</feature>
<accession>A0A150XC36</accession>
<feature type="transmembrane region" description="Helical" evidence="1">
    <location>
        <begin position="144"/>
        <end position="163"/>
    </location>
</feature>
<feature type="transmembrane region" description="Helical" evidence="1">
    <location>
        <begin position="296"/>
        <end position="319"/>
    </location>
</feature>
<reference evidence="2" key="1">
    <citation type="submission" date="2016-01" db="EMBL/GenBank/DDBJ databases">
        <title>Genome sequencing of Roseivirga ehrenbergii KMM 6017.</title>
        <authorList>
            <person name="Selvaratnam C."/>
            <person name="Thevarajoo S."/>
            <person name="Goh K.M."/>
            <person name="Ee R."/>
            <person name="Chan K.-G."/>
            <person name="Chong C.S."/>
        </authorList>
    </citation>
    <scope>NUCLEOTIDE SEQUENCE [LARGE SCALE GENOMIC DNA]</scope>
    <source>
        <strain evidence="2">KMM 6017</strain>
    </source>
</reference>
<feature type="transmembrane region" description="Helical" evidence="1">
    <location>
        <begin position="20"/>
        <end position="37"/>
    </location>
</feature>
<proteinExistence type="predicted"/>
<feature type="transmembrane region" description="Helical" evidence="1">
    <location>
        <begin position="386"/>
        <end position="406"/>
    </location>
</feature>
<feature type="transmembrane region" description="Helical" evidence="1">
    <location>
        <begin position="169"/>
        <end position="188"/>
    </location>
</feature>
<keyword evidence="1" id="KW-1133">Transmembrane helix</keyword>
<protein>
    <recommendedName>
        <fullName evidence="4">Polysaccharide biosynthesis protein</fullName>
    </recommendedName>
</protein>
<evidence type="ECO:0000313" key="2">
    <source>
        <dbReference type="EMBL" id="KYG76250.1"/>
    </source>
</evidence>